<dbReference type="EMBL" id="CAEZSU010000218">
    <property type="protein sequence ID" value="CAB4563121.1"/>
    <property type="molecule type" value="Genomic_DNA"/>
</dbReference>
<organism evidence="9">
    <name type="scientific">freshwater metagenome</name>
    <dbReference type="NCBI Taxonomy" id="449393"/>
    <lineage>
        <taxon>unclassified sequences</taxon>
        <taxon>metagenomes</taxon>
        <taxon>ecological metagenomes</taxon>
    </lineage>
</organism>
<dbReference type="PANTHER" id="PTHR35524:SF1">
    <property type="entry name" value="ALPHA-ACETOLACTATE DECARBOXYLASE"/>
    <property type="match status" value="1"/>
</dbReference>
<comment type="catalytic activity">
    <reaction evidence="1">
        <text>(2S)-2-acetolactate + H(+) = (R)-acetoin + CO2</text>
        <dbReference type="Rhea" id="RHEA:21580"/>
        <dbReference type="ChEBI" id="CHEBI:15378"/>
        <dbReference type="ChEBI" id="CHEBI:15686"/>
        <dbReference type="ChEBI" id="CHEBI:16526"/>
        <dbReference type="ChEBI" id="CHEBI:58476"/>
        <dbReference type="EC" id="4.1.1.5"/>
    </reaction>
</comment>
<keyword evidence="7" id="KW-0005">Acetoin biosynthesis</keyword>
<reference evidence="9" key="1">
    <citation type="submission" date="2020-05" db="EMBL/GenBank/DDBJ databases">
        <authorList>
            <person name="Chiriac C."/>
            <person name="Salcher M."/>
            <person name="Ghai R."/>
            <person name="Kavagutti S V."/>
        </authorList>
    </citation>
    <scope>NUCLEOTIDE SEQUENCE</scope>
</reference>
<evidence type="ECO:0000256" key="8">
    <source>
        <dbReference type="ARBA" id="ARBA00023239"/>
    </source>
</evidence>
<evidence type="ECO:0000256" key="2">
    <source>
        <dbReference type="ARBA" id="ARBA00005170"/>
    </source>
</evidence>
<dbReference type="Pfam" id="PF03306">
    <property type="entry name" value="AAL_decarboxy"/>
    <property type="match status" value="1"/>
</dbReference>
<evidence type="ECO:0000256" key="4">
    <source>
        <dbReference type="ARBA" id="ARBA00013204"/>
    </source>
</evidence>
<evidence type="ECO:0000313" key="9">
    <source>
        <dbReference type="EMBL" id="CAB4563121.1"/>
    </source>
</evidence>
<proteinExistence type="inferred from homology"/>
<gene>
    <name evidence="9" type="ORF">UFOPK1495_01620</name>
</gene>
<dbReference type="SUPFAM" id="SSF117856">
    <property type="entry name" value="AF0104/ALDC/Ptd012-like"/>
    <property type="match status" value="1"/>
</dbReference>
<dbReference type="AlphaFoldDB" id="A0A6J6DGF9"/>
<dbReference type="GO" id="GO:0047605">
    <property type="term" value="F:acetolactate decarboxylase activity"/>
    <property type="evidence" value="ECO:0007669"/>
    <property type="project" value="UniProtKB-EC"/>
</dbReference>
<evidence type="ECO:0000256" key="7">
    <source>
        <dbReference type="ARBA" id="ARBA00023061"/>
    </source>
</evidence>
<name>A0A6J6DGF9_9ZZZZ</name>
<dbReference type="GO" id="GO:0045151">
    <property type="term" value="P:acetoin biosynthetic process"/>
    <property type="evidence" value="ECO:0007669"/>
    <property type="project" value="UniProtKB-KW"/>
</dbReference>
<dbReference type="PANTHER" id="PTHR35524">
    <property type="entry name" value="ALPHA-ACETOLACTATE DECARBOXYLASE"/>
    <property type="match status" value="1"/>
</dbReference>
<evidence type="ECO:0000256" key="6">
    <source>
        <dbReference type="ARBA" id="ARBA00022793"/>
    </source>
</evidence>
<comment type="similarity">
    <text evidence="3">Belongs to the alpha-acetolactate decarboxylase family.</text>
</comment>
<accession>A0A6J6DGF9</accession>
<comment type="pathway">
    <text evidence="2">Polyol metabolism; (R,R)-butane-2,3-diol biosynthesis; (R,R)-butane-2,3-diol from pyruvate: step 2/3.</text>
</comment>
<evidence type="ECO:0000256" key="5">
    <source>
        <dbReference type="ARBA" id="ARBA00020164"/>
    </source>
</evidence>
<keyword evidence="6" id="KW-0210">Decarboxylase</keyword>
<dbReference type="EC" id="4.1.1.5" evidence="4"/>
<dbReference type="Gene3D" id="3.30.1330.80">
    <property type="entry name" value="Hypothetical protein, similar to alpha- acetolactate decarboxylase, domain 2"/>
    <property type="match status" value="2"/>
</dbReference>
<dbReference type="InterPro" id="IPR005128">
    <property type="entry name" value="Acetolactate_a_deCO2ase"/>
</dbReference>
<keyword evidence="8" id="KW-0456">Lyase</keyword>
<evidence type="ECO:0000256" key="3">
    <source>
        <dbReference type="ARBA" id="ARBA00007106"/>
    </source>
</evidence>
<protein>
    <recommendedName>
        <fullName evidence="5">Alpha-acetolactate decarboxylase</fullName>
        <ecNumber evidence="4">4.1.1.5</ecNumber>
    </recommendedName>
</protein>
<evidence type="ECO:0000256" key="1">
    <source>
        <dbReference type="ARBA" id="ARBA00001784"/>
    </source>
</evidence>
<sequence>MTSDIIDDRLIGALHVRALTRAGLDHDASEEHTVVQAGTLEALMAGGYDGDTSLAEILRLGTLGIGTVQALNGELIVVDGHAWSAHADGTVHALAPTVMTPFAVVVPFAPTATVTTDAPLDFDTLHDALDALAPDDAPVIAVRVDGVFTDLVLRSVERQTKPYKPLREVVAHQSEWRVERASGTVVGFRFPDATAGVEVPGHHLHFLSEDRKLGGHIISIALEQGELAVDPCHELHVELPPGMELGQPGTVDRSEIAKIEGGTKG</sequence>
<dbReference type="NCBIfam" id="TIGR01252">
    <property type="entry name" value="acetolac_decarb"/>
    <property type="match status" value="1"/>
</dbReference>
<dbReference type="UniPathway" id="UPA00626">
    <property type="reaction ID" value="UER00678"/>
</dbReference>
<dbReference type="CDD" id="cd17299">
    <property type="entry name" value="acetolactate_decarboxylase"/>
    <property type="match status" value="1"/>
</dbReference>